<dbReference type="Pfam" id="PF00447">
    <property type="entry name" value="HSF_DNA-bind"/>
    <property type="match status" value="1"/>
</dbReference>
<feature type="region of interest" description="Disordered" evidence="2">
    <location>
        <begin position="463"/>
        <end position="502"/>
    </location>
</feature>
<evidence type="ECO:0000256" key="2">
    <source>
        <dbReference type="SAM" id="MobiDB-lite"/>
    </source>
</evidence>
<accession>A0AAD7UAP7</accession>
<feature type="domain" description="HSF-type DNA-binding" evidence="3">
    <location>
        <begin position="38"/>
        <end position="98"/>
    </location>
</feature>
<dbReference type="Proteomes" id="UP001230188">
    <property type="component" value="Unassembled WGS sequence"/>
</dbReference>
<proteinExistence type="predicted"/>
<dbReference type="Gene3D" id="1.10.10.10">
    <property type="entry name" value="Winged helix-like DNA-binding domain superfamily/Winged helix DNA-binding domain"/>
    <property type="match status" value="1"/>
</dbReference>
<dbReference type="AlphaFoldDB" id="A0AAD7UAP7"/>
<feature type="compositionally biased region" description="Low complexity" evidence="2">
    <location>
        <begin position="468"/>
        <end position="482"/>
    </location>
</feature>
<feature type="compositionally biased region" description="Basic residues" evidence="2">
    <location>
        <begin position="134"/>
        <end position="146"/>
    </location>
</feature>
<evidence type="ECO:0000259" key="3">
    <source>
        <dbReference type="Pfam" id="PF00447"/>
    </source>
</evidence>
<name>A0AAD7UAP7_9STRA</name>
<dbReference type="InterPro" id="IPR000232">
    <property type="entry name" value="HSF_DNA-bd"/>
</dbReference>
<feature type="compositionally biased region" description="Basic and acidic residues" evidence="2">
    <location>
        <begin position="218"/>
        <end position="227"/>
    </location>
</feature>
<reference evidence="4" key="1">
    <citation type="submission" date="2023-01" db="EMBL/GenBank/DDBJ databases">
        <title>Metagenome sequencing of chrysophaentin producing Chrysophaeum taylorii.</title>
        <authorList>
            <person name="Davison J."/>
            <person name="Bewley C."/>
        </authorList>
    </citation>
    <scope>NUCLEOTIDE SEQUENCE</scope>
    <source>
        <strain evidence="4">NIES-1699</strain>
    </source>
</reference>
<evidence type="ECO:0000256" key="1">
    <source>
        <dbReference type="ARBA" id="ARBA00023125"/>
    </source>
</evidence>
<dbReference type="EMBL" id="JAQMWT010000526">
    <property type="protein sequence ID" value="KAJ8600259.1"/>
    <property type="molecule type" value="Genomic_DNA"/>
</dbReference>
<gene>
    <name evidence="4" type="ORF">CTAYLR_002016</name>
</gene>
<feature type="region of interest" description="Disordered" evidence="2">
    <location>
        <begin position="128"/>
        <end position="229"/>
    </location>
</feature>
<sequence length="541" mass="59835">MFAEERLPVLPAVPEATRETTRIDRKSVKPRARQAPSFALNLHKLVKERPDLIEVRDGALVIFDRKKLTSQLVNFFRTASYASFQRQLNNFGFLMDKVASGTESVYVKTRGAPLHDARDVATLRPVRESDAYANKKKKANRDRWLKKPPPFAPPKDAPLPAPIPDDDEEPPRDSRETNADTLLPVLAPGDQASLADEEEDEEEEVDDGSTSTSASVLRNDKTSHSPESEDSYCVHIPISVAVNERMVRCIFQLAAPVSESARDEPVAAVTPSEEHHGVDTPPAYSYCPPQPRPSCVACGAGLEVSPSTMPFCATCLEISHRAASFKTESPYIGENDDDWEELRRAIWPLKSGVVYPMDIRARQPPLANDSRLFLPPQCRTRCSTSYEPLSPAPCRPTGYSAVPGGWHDTFDHRPYHEFNPPTNNSTNGRLVHATPAALLAPATMLRPPWPPLEYSRCAAMADESSNYETGSASSETGQSSPPSEEEPPPHDSLGDDAGFVDPDQTCRELTHVAYNELAHVVLDDDELRTDYLSLLIEDRGF</sequence>
<evidence type="ECO:0000313" key="4">
    <source>
        <dbReference type="EMBL" id="KAJ8600259.1"/>
    </source>
</evidence>
<feature type="compositionally biased region" description="Acidic residues" evidence="2">
    <location>
        <begin position="195"/>
        <end position="207"/>
    </location>
</feature>
<dbReference type="InterPro" id="IPR036388">
    <property type="entry name" value="WH-like_DNA-bd_sf"/>
</dbReference>
<comment type="caution">
    <text evidence="4">The sequence shown here is derived from an EMBL/GenBank/DDBJ whole genome shotgun (WGS) entry which is preliminary data.</text>
</comment>
<dbReference type="GO" id="GO:0003700">
    <property type="term" value="F:DNA-binding transcription factor activity"/>
    <property type="evidence" value="ECO:0007669"/>
    <property type="project" value="InterPro"/>
</dbReference>
<feature type="compositionally biased region" description="Pro residues" evidence="2">
    <location>
        <begin position="147"/>
        <end position="163"/>
    </location>
</feature>
<keyword evidence="5" id="KW-1185">Reference proteome</keyword>
<organism evidence="4 5">
    <name type="scientific">Chrysophaeum taylorii</name>
    <dbReference type="NCBI Taxonomy" id="2483200"/>
    <lineage>
        <taxon>Eukaryota</taxon>
        <taxon>Sar</taxon>
        <taxon>Stramenopiles</taxon>
        <taxon>Ochrophyta</taxon>
        <taxon>Pelagophyceae</taxon>
        <taxon>Pelagomonadales</taxon>
        <taxon>Pelagomonadaceae</taxon>
        <taxon>Chrysophaeum</taxon>
    </lineage>
</organism>
<evidence type="ECO:0000313" key="5">
    <source>
        <dbReference type="Proteomes" id="UP001230188"/>
    </source>
</evidence>
<dbReference type="GO" id="GO:0043565">
    <property type="term" value="F:sequence-specific DNA binding"/>
    <property type="evidence" value="ECO:0007669"/>
    <property type="project" value="InterPro"/>
</dbReference>
<protein>
    <recommendedName>
        <fullName evidence="3">HSF-type DNA-binding domain-containing protein</fullName>
    </recommendedName>
</protein>
<keyword evidence="1" id="KW-0238">DNA-binding</keyword>